<dbReference type="Gene3D" id="3.30.70.330">
    <property type="match status" value="1"/>
</dbReference>
<dbReference type="InterPro" id="IPR005580">
    <property type="entry name" value="DbpA/CsdA_RNA-bd_dom"/>
</dbReference>
<evidence type="ECO:0000313" key="10">
    <source>
        <dbReference type="EMBL" id="TPW34161.1"/>
    </source>
</evidence>
<dbReference type="PROSITE" id="PS51192">
    <property type="entry name" value="HELICASE_ATP_BIND_1"/>
    <property type="match status" value="1"/>
</dbReference>
<dbReference type="PROSITE" id="PS51194">
    <property type="entry name" value="HELICASE_CTER"/>
    <property type="match status" value="1"/>
</dbReference>
<organism evidence="10 11">
    <name type="scientific">Oecophyllibacter saccharovorans</name>
    <dbReference type="NCBI Taxonomy" id="2558360"/>
    <lineage>
        <taxon>Bacteria</taxon>
        <taxon>Pseudomonadati</taxon>
        <taxon>Pseudomonadota</taxon>
        <taxon>Alphaproteobacteria</taxon>
        <taxon>Acetobacterales</taxon>
        <taxon>Acetobacteraceae</taxon>
        <taxon>Oecophyllibacter</taxon>
    </lineage>
</organism>
<dbReference type="AlphaFoldDB" id="A0A506ULE3"/>
<feature type="domain" description="Helicase ATP-binding" evidence="8">
    <location>
        <begin position="30"/>
        <end position="206"/>
    </location>
</feature>
<dbReference type="GO" id="GO:0005524">
    <property type="term" value="F:ATP binding"/>
    <property type="evidence" value="ECO:0007669"/>
    <property type="project" value="UniProtKB-KW"/>
</dbReference>
<feature type="compositionally biased region" description="Basic and acidic residues" evidence="7">
    <location>
        <begin position="649"/>
        <end position="658"/>
    </location>
</feature>
<dbReference type="GO" id="GO:0016787">
    <property type="term" value="F:hydrolase activity"/>
    <property type="evidence" value="ECO:0007669"/>
    <property type="project" value="UniProtKB-KW"/>
</dbReference>
<feature type="region of interest" description="Disordered" evidence="7">
    <location>
        <begin position="602"/>
        <end position="658"/>
    </location>
</feature>
<comment type="caution">
    <text evidence="10">The sequence shown here is derived from an EMBL/GenBank/DDBJ whole genome shotgun (WGS) entry which is preliminary data.</text>
</comment>
<dbReference type="CDD" id="cd12252">
    <property type="entry name" value="RRM_DbpA"/>
    <property type="match status" value="1"/>
</dbReference>
<evidence type="ECO:0000256" key="1">
    <source>
        <dbReference type="ARBA" id="ARBA00022741"/>
    </source>
</evidence>
<accession>A0A506ULE3</accession>
<dbReference type="Pfam" id="PF03880">
    <property type="entry name" value="DbpA"/>
    <property type="match status" value="1"/>
</dbReference>
<evidence type="ECO:0000259" key="8">
    <source>
        <dbReference type="PROSITE" id="PS51192"/>
    </source>
</evidence>
<protein>
    <submittedName>
        <fullName evidence="10">DEAD/DEAH box helicase</fullName>
    </submittedName>
</protein>
<dbReference type="InterPro" id="IPR014001">
    <property type="entry name" value="Helicase_ATP-bd"/>
</dbReference>
<dbReference type="Pfam" id="PF00271">
    <property type="entry name" value="Helicase_C"/>
    <property type="match status" value="1"/>
</dbReference>
<evidence type="ECO:0000256" key="7">
    <source>
        <dbReference type="SAM" id="MobiDB-lite"/>
    </source>
</evidence>
<proteinExistence type="inferred from homology"/>
<sequence>MPFPDTHPALTRALQAKGYENPTPVQAAVLKPDLEKKDLLVSAQTGSGKTVAFGLAAAPTLLGDKDRLGAPAAPEVLVIAPTRELAGQVRNELQWLYAETGAVIALCIGGTDARREARMLERGAHIVAGTPGRLCDHLDRKQLDLSKVRVVILDEADEMLDMGFREELEKLLDAAPADRRTLLFSATIAREIAALARKFQKDAERIDVSSGQKQHSDISYRAVVTPPHEMVPSLVNVLRYYNAPTAMVFCNTRQMVGEVQKALQERGFASVAISGEMGQNERTRAIESLRSGLAHVCVATDVAARGIDVPALGLVIHASVPTSVEALLHRSGRTGRAGRKGTCVLMVPFNQRRRAERLLAQARIKAEWEPVPTAAQIYAQDARHLLDSPLLSQPAAQSTAPATEEAISAPGAPVASEGAAIEHQPADMTAENAPSEQTADHAPAAATETPVPEEGEAAEHHSTETSEPGTVENTQAPTEAPEAIAEPDELVRELTDHYTAAQLANALVRLYRERLPQVEDVRPVAADAQRGAPADYSTMKGAWYRIDVGREGKADPKWLIPLICRIGGIQKRDIGSIRIFPTYSLFQVAEDKVARFDSCRAGADADEPKISPASAPKGGFAPRAGRKPFPPRSPKREPAPRRAPGGLRTGEKSSRRRS</sequence>
<dbReference type="CDD" id="cd00268">
    <property type="entry name" value="DEADc"/>
    <property type="match status" value="1"/>
</dbReference>
<dbReference type="Pfam" id="PF00270">
    <property type="entry name" value="DEAD"/>
    <property type="match status" value="1"/>
</dbReference>
<dbReference type="EMBL" id="SORZ01000002">
    <property type="protein sequence ID" value="TPW34161.1"/>
    <property type="molecule type" value="Genomic_DNA"/>
</dbReference>
<dbReference type="InterPro" id="IPR011545">
    <property type="entry name" value="DEAD/DEAH_box_helicase_dom"/>
</dbReference>
<dbReference type="SMART" id="SM00487">
    <property type="entry name" value="DEXDc"/>
    <property type="match status" value="1"/>
</dbReference>
<feature type="region of interest" description="Disordered" evidence="7">
    <location>
        <begin position="393"/>
        <end position="480"/>
    </location>
</feature>
<dbReference type="InterPro" id="IPR001650">
    <property type="entry name" value="Helicase_C-like"/>
</dbReference>
<evidence type="ECO:0000256" key="2">
    <source>
        <dbReference type="ARBA" id="ARBA00022801"/>
    </source>
</evidence>
<dbReference type="Gene3D" id="3.40.50.300">
    <property type="entry name" value="P-loop containing nucleotide triphosphate hydrolases"/>
    <property type="match status" value="2"/>
</dbReference>
<dbReference type="InterPro" id="IPR012677">
    <property type="entry name" value="Nucleotide-bd_a/b_plait_sf"/>
</dbReference>
<evidence type="ECO:0000256" key="6">
    <source>
        <dbReference type="RuleBase" id="RU000492"/>
    </source>
</evidence>
<dbReference type="InterPro" id="IPR044742">
    <property type="entry name" value="DEAD/DEAH_RhlB"/>
</dbReference>
<dbReference type="Proteomes" id="UP000315037">
    <property type="component" value="Unassembled WGS sequence"/>
</dbReference>
<evidence type="ECO:0000259" key="9">
    <source>
        <dbReference type="PROSITE" id="PS51194"/>
    </source>
</evidence>
<dbReference type="SUPFAM" id="SSF52540">
    <property type="entry name" value="P-loop containing nucleoside triphosphate hydrolases"/>
    <property type="match status" value="1"/>
</dbReference>
<keyword evidence="11" id="KW-1185">Reference proteome</keyword>
<dbReference type="SMART" id="SM00490">
    <property type="entry name" value="HELICc"/>
    <property type="match status" value="1"/>
</dbReference>
<evidence type="ECO:0000313" key="11">
    <source>
        <dbReference type="Proteomes" id="UP000315037"/>
    </source>
</evidence>
<feature type="domain" description="Helicase C-terminal" evidence="9">
    <location>
        <begin position="236"/>
        <end position="379"/>
    </location>
</feature>
<dbReference type="GO" id="GO:0005829">
    <property type="term" value="C:cytosol"/>
    <property type="evidence" value="ECO:0007669"/>
    <property type="project" value="TreeGrafter"/>
</dbReference>
<keyword evidence="4 6" id="KW-0067">ATP-binding</keyword>
<dbReference type="PANTHER" id="PTHR47959">
    <property type="entry name" value="ATP-DEPENDENT RNA HELICASE RHLE-RELATED"/>
    <property type="match status" value="1"/>
</dbReference>
<name>A0A506ULE3_9PROT</name>
<dbReference type="PROSITE" id="PS00039">
    <property type="entry name" value="DEAD_ATP_HELICASE"/>
    <property type="match status" value="1"/>
</dbReference>
<keyword evidence="2 6" id="KW-0378">Hydrolase</keyword>
<gene>
    <name evidence="10" type="ORF">E3202_06455</name>
</gene>
<dbReference type="InterPro" id="IPR027417">
    <property type="entry name" value="P-loop_NTPase"/>
</dbReference>
<evidence type="ECO:0000256" key="5">
    <source>
        <dbReference type="ARBA" id="ARBA00038437"/>
    </source>
</evidence>
<keyword evidence="1 6" id="KW-0547">Nucleotide-binding</keyword>
<dbReference type="GO" id="GO:0003724">
    <property type="term" value="F:RNA helicase activity"/>
    <property type="evidence" value="ECO:0007669"/>
    <property type="project" value="UniProtKB-ARBA"/>
</dbReference>
<keyword evidence="3 6" id="KW-0347">Helicase</keyword>
<reference evidence="10 11" key="1">
    <citation type="submission" date="2019-03" db="EMBL/GenBank/DDBJ databases">
        <title>The complete genome sequence of Neokomagataea sp. Jb2 NBRC113641.</title>
        <authorList>
            <person name="Chua K.-O."/>
            <person name="Chan K.-G."/>
            <person name="See-Too W.-S."/>
        </authorList>
    </citation>
    <scope>NUCLEOTIDE SEQUENCE [LARGE SCALE GENOMIC DNA]</scope>
    <source>
        <strain evidence="10 11">Jb2</strain>
    </source>
</reference>
<dbReference type="InterPro" id="IPR000629">
    <property type="entry name" value="RNA-helicase_DEAD-box_CS"/>
</dbReference>
<dbReference type="CDD" id="cd18787">
    <property type="entry name" value="SF2_C_DEAD"/>
    <property type="match status" value="1"/>
</dbReference>
<evidence type="ECO:0000256" key="3">
    <source>
        <dbReference type="ARBA" id="ARBA00022806"/>
    </source>
</evidence>
<dbReference type="GO" id="GO:0003676">
    <property type="term" value="F:nucleic acid binding"/>
    <property type="evidence" value="ECO:0007669"/>
    <property type="project" value="InterPro"/>
</dbReference>
<dbReference type="PANTHER" id="PTHR47959:SF1">
    <property type="entry name" value="ATP-DEPENDENT RNA HELICASE DBPA"/>
    <property type="match status" value="1"/>
</dbReference>
<feature type="compositionally biased region" description="Polar residues" evidence="7">
    <location>
        <begin position="465"/>
        <end position="475"/>
    </location>
</feature>
<comment type="similarity">
    <text evidence="5 6">Belongs to the DEAD box helicase family.</text>
</comment>
<evidence type="ECO:0000256" key="4">
    <source>
        <dbReference type="ARBA" id="ARBA00022840"/>
    </source>
</evidence>
<dbReference type="InterPro" id="IPR050079">
    <property type="entry name" value="DEAD_box_RNA_helicase"/>
</dbReference>
<dbReference type="RefSeq" id="WP_165600814.1">
    <property type="nucleotide sequence ID" value="NZ_SORZ01000002.1"/>
</dbReference>